<dbReference type="PRINTS" id="PR00258">
    <property type="entry name" value="SPERACTRCPTR"/>
</dbReference>
<dbReference type="Gene3D" id="3.10.250.10">
    <property type="entry name" value="SRCR-like domain"/>
    <property type="match status" value="1"/>
</dbReference>
<feature type="disulfide bond" evidence="7">
    <location>
        <begin position="68"/>
        <end position="129"/>
    </location>
</feature>
<evidence type="ECO:0000313" key="10">
    <source>
        <dbReference type="Proteomes" id="UP000504611"/>
    </source>
</evidence>
<evidence type="ECO:0000256" key="1">
    <source>
        <dbReference type="ARBA" id="ARBA00004613"/>
    </source>
</evidence>
<dbReference type="PROSITE" id="PS50287">
    <property type="entry name" value="SRCR_2"/>
    <property type="match status" value="1"/>
</dbReference>
<feature type="domain" description="SRCR" evidence="9">
    <location>
        <begin position="29"/>
        <end position="130"/>
    </location>
</feature>
<keyword evidence="4" id="KW-0677">Repeat</keyword>
<dbReference type="GO" id="GO:0005615">
    <property type="term" value="C:extracellular space"/>
    <property type="evidence" value="ECO:0007669"/>
    <property type="project" value="TreeGrafter"/>
</dbReference>
<evidence type="ECO:0000313" key="11">
    <source>
        <dbReference type="RefSeq" id="XP_010771246.1"/>
    </source>
</evidence>
<dbReference type="GO" id="GO:0004252">
    <property type="term" value="F:serine-type endopeptidase activity"/>
    <property type="evidence" value="ECO:0007669"/>
    <property type="project" value="TreeGrafter"/>
</dbReference>
<evidence type="ECO:0000259" key="9">
    <source>
        <dbReference type="PROSITE" id="PS50287"/>
    </source>
</evidence>
<feature type="non-terminal residue" evidence="11">
    <location>
        <position position="149"/>
    </location>
</feature>
<feature type="signal peptide" evidence="8">
    <location>
        <begin position="1"/>
        <end position="24"/>
    </location>
</feature>
<keyword evidence="10" id="KW-1185">Reference proteome</keyword>
<dbReference type="InterPro" id="IPR036772">
    <property type="entry name" value="SRCR-like_dom_sf"/>
</dbReference>
<dbReference type="SMART" id="SM00202">
    <property type="entry name" value="SR"/>
    <property type="match status" value="1"/>
</dbReference>
<name>A0A6I9NA95_9TELE</name>
<evidence type="ECO:0000256" key="6">
    <source>
        <dbReference type="ARBA" id="ARBA00023180"/>
    </source>
</evidence>
<evidence type="ECO:0000256" key="3">
    <source>
        <dbReference type="ARBA" id="ARBA00022729"/>
    </source>
</evidence>
<evidence type="ECO:0000256" key="7">
    <source>
        <dbReference type="PROSITE-ProRule" id="PRU00196"/>
    </source>
</evidence>
<dbReference type="PANTHER" id="PTHR48071:SF15">
    <property type="entry name" value="SRCR DOMAIN-CONTAINING PROTEIN"/>
    <property type="match status" value="1"/>
</dbReference>
<keyword evidence="6" id="KW-0325">Glycoprotein</keyword>
<dbReference type="RefSeq" id="XP_010771246.1">
    <property type="nucleotide sequence ID" value="XM_010772944.1"/>
</dbReference>
<keyword evidence="3 8" id="KW-0732">Signal</keyword>
<dbReference type="AlphaFoldDB" id="A0A6I9NA95"/>
<gene>
    <name evidence="11" type="primary">LOC104947017</name>
</gene>
<dbReference type="SUPFAM" id="SSF56487">
    <property type="entry name" value="SRCR-like"/>
    <property type="match status" value="1"/>
</dbReference>
<dbReference type="OrthoDB" id="536948at2759"/>
<evidence type="ECO:0000256" key="4">
    <source>
        <dbReference type="ARBA" id="ARBA00022737"/>
    </source>
</evidence>
<reference evidence="11" key="1">
    <citation type="submission" date="2025-08" db="UniProtKB">
        <authorList>
            <consortium name="RefSeq"/>
        </authorList>
    </citation>
    <scope>IDENTIFICATION</scope>
    <source>
        <tissue evidence="11">Muscle</tissue>
    </source>
</reference>
<dbReference type="KEGG" id="ncc:104947017"/>
<proteinExistence type="predicted"/>
<dbReference type="GO" id="GO:0031638">
    <property type="term" value="P:zymogen activation"/>
    <property type="evidence" value="ECO:0007669"/>
    <property type="project" value="TreeGrafter"/>
</dbReference>
<keyword evidence="5 7" id="KW-1015">Disulfide bond</keyword>
<dbReference type="PANTHER" id="PTHR48071">
    <property type="entry name" value="SRCR DOMAIN-CONTAINING PROTEIN"/>
    <property type="match status" value="1"/>
</dbReference>
<feature type="disulfide bond" evidence="7">
    <location>
        <begin position="55"/>
        <end position="119"/>
    </location>
</feature>
<accession>A0A6I9NA95</accession>
<evidence type="ECO:0000256" key="8">
    <source>
        <dbReference type="SAM" id="SignalP"/>
    </source>
</evidence>
<protein>
    <submittedName>
        <fullName evidence="11">DMBT1-like protein</fullName>
    </submittedName>
</protein>
<keyword evidence="2" id="KW-0964">Secreted</keyword>
<dbReference type="InterPro" id="IPR001190">
    <property type="entry name" value="SRCR"/>
</dbReference>
<feature type="chain" id="PRO_5026888354" evidence="8">
    <location>
        <begin position="25"/>
        <end position="149"/>
    </location>
</feature>
<dbReference type="GeneID" id="104947017"/>
<comment type="subcellular location">
    <subcellularLocation>
        <location evidence="1">Secreted</location>
    </subcellularLocation>
</comment>
<dbReference type="FunFam" id="3.10.250.10:FF:000006">
    <property type="entry name" value="neurotrypsin isoform X2"/>
    <property type="match status" value="1"/>
</dbReference>
<sequence length="149" mass="16030">MGSEQQRNLHRLVIVSFLLTSSVAADGQIRLAGSGSNHCSGRVEIFHNSTWGTVCDDSWDLNDAQVVCRQLRCGSAVSAPQSTHYGEGTGQIWLDDVSCSGSESSVTECTHPGFGTHNCGHSEDAGVFCSGERILVLLLKSMDRVRTML</sequence>
<dbReference type="Proteomes" id="UP000504611">
    <property type="component" value="Unplaced"/>
</dbReference>
<dbReference type="GO" id="GO:0005886">
    <property type="term" value="C:plasma membrane"/>
    <property type="evidence" value="ECO:0007669"/>
    <property type="project" value="TreeGrafter"/>
</dbReference>
<organism evidence="10 11">
    <name type="scientific">Notothenia coriiceps</name>
    <name type="common">black rockcod</name>
    <dbReference type="NCBI Taxonomy" id="8208"/>
    <lineage>
        <taxon>Eukaryota</taxon>
        <taxon>Metazoa</taxon>
        <taxon>Chordata</taxon>
        <taxon>Craniata</taxon>
        <taxon>Vertebrata</taxon>
        <taxon>Euteleostomi</taxon>
        <taxon>Actinopterygii</taxon>
        <taxon>Neopterygii</taxon>
        <taxon>Teleostei</taxon>
        <taxon>Neoteleostei</taxon>
        <taxon>Acanthomorphata</taxon>
        <taxon>Eupercaria</taxon>
        <taxon>Perciformes</taxon>
        <taxon>Notothenioidei</taxon>
        <taxon>Nototheniidae</taxon>
        <taxon>Notothenia</taxon>
    </lineage>
</organism>
<evidence type="ECO:0000256" key="5">
    <source>
        <dbReference type="ARBA" id="ARBA00023157"/>
    </source>
</evidence>
<evidence type="ECO:0000256" key="2">
    <source>
        <dbReference type="ARBA" id="ARBA00022525"/>
    </source>
</evidence>
<feature type="disulfide bond" evidence="7">
    <location>
        <begin position="99"/>
        <end position="109"/>
    </location>
</feature>
<dbReference type="Pfam" id="PF00530">
    <property type="entry name" value="SRCR"/>
    <property type="match status" value="1"/>
</dbReference>